<evidence type="ECO:0000313" key="1">
    <source>
        <dbReference type="EMBL" id="RUP42960.1"/>
    </source>
</evidence>
<dbReference type="InterPro" id="IPR032675">
    <property type="entry name" value="LRR_dom_sf"/>
</dbReference>
<evidence type="ECO:0000313" key="2">
    <source>
        <dbReference type="Proteomes" id="UP000268093"/>
    </source>
</evidence>
<dbReference type="InterPro" id="IPR052394">
    <property type="entry name" value="LRR-containing"/>
</dbReference>
<accession>A0A433CWJ5</accession>
<dbReference type="AlphaFoldDB" id="A0A433CWJ5"/>
<dbReference type="SUPFAM" id="SSF52047">
    <property type="entry name" value="RNI-like"/>
    <property type="match status" value="1"/>
</dbReference>
<reference evidence="1 2" key="1">
    <citation type="journal article" date="2018" name="New Phytol.">
        <title>Phylogenomics of Endogonaceae and evolution of mycorrhizas within Mucoromycota.</title>
        <authorList>
            <person name="Chang Y."/>
            <person name="Desiro A."/>
            <person name="Na H."/>
            <person name="Sandor L."/>
            <person name="Lipzen A."/>
            <person name="Clum A."/>
            <person name="Barry K."/>
            <person name="Grigoriev I.V."/>
            <person name="Martin F.M."/>
            <person name="Stajich J.E."/>
            <person name="Smith M.E."/>
            <person name="Bonito G."/>
            <person name="Spatafora J.W."/>
        </authorList>
    </citation>
    <scope>NUCLEOTIDE SEQUENCE [LARGE SCALE GENOMIC DNA]</scope>
    <source>
        <strain evidence="1 2">GMNB39</strain>
    </source>
</reference>
<sequence length="467" mass="50183">MAWGSNANAVNEWVRRLTTNDPTFISLHILSFRRVTPAEFATLFSAIGQNRTLRELYCSGHRLDVAAMQSLVDALKVNMTVTSVNVGGSTFGTDEKGGLFETLCEGLAKNTGVAKIDLENKGLTVQSARVLAKCIEKHRFLTEINLCRNSLDDEAVEVVCWGIAAGATVNALSPLRRLDLSMNSIRKKGAEAIAEILANPNVMLTDLDLSDNPLTVAGATAIGTALAYNKSITSLKISGITGAELGNLDLDASKALNPSNKPTAGDLVLVAIAGSLRTNTTLQSLHMIANDIGPLGIQTLASSLASNTALTDLRLRQNRIGNDGALTLGKALSGSGNRTLRRLDLAENSISSVGFAHLIQCEGVEYLGLFNNRINTYGETLTFLPSADHHELRTLDLGCNAVTTTDFAVLCRALTEGFAPALQSLDIGGNVRNEEEEHQKWEDLEEELMEKRQGLDVAWKRVGMEGH</sequence>
<gene>
    <name evidence="1" type="ORF">BC936DRAFT_137838</name>
</gene>
<dbReference type="EMBL" id="RBNI01012024">
    <property type="protein sequence ID" value="RUP42960.1"/>
    <property type="molecule type" value="Genomic_DNA"/>
</dbReference>
<name>A0A433CWJ5_9FUNG</name>
<organism evidence="1 2">
    <name type="scientific">Jimgerdemannia flammicorona</name>
    <dbReference type="NCBI Taxonomy" id="994334"/>
    <lineage>
        <taxon>Eukaryota</taxon>
        <taxon>Fungi</taxon>
        <taxon>Fungi incertae sedis</taxon>
        <taxon>Mucoromycota</taxon>
        <taxon>Mucoromycotina</taxon>
        <taxon>Endogonomycetes</taxon>
        <taxon>Endogonales</taxon>
        <taxon>Endogonaceae</taxon>
        <taxon>Jimgerdemannia</taxon>
    </lineage>
</organism>
<proteinExistence type="predicted"/>
<dbReference type="Pfam" id="PF13516">
    <property type="entry name" value="LRR_6"/>
    <property type="match status" value="5"/>
</dbReference>
<dbReference type="InterPro" id="IPR001611">
    <property type="entry name" value="Leu-rich_rpt"/>
</dbReference>
<dbReference type="SMART" id="SM00368">
    <property type="entry name" value="LRR_RI"/>
    <property type="match status" value="9"/>
</dbReference>
<comment type="caution">
    <text evidence="1">The sequence shown here is derived from an EMBL/GenBank/DDBJ whole genome shotgun (WGS) entry which is preliminary data.</text>
</comment>
<dbReference type="PANTHER" id="PTHR24114:SF2">
    <property type="entry name" value="F-BOX DOMAIN-CONTAINING PROTEIN-RELATED"/>
    <property type="match status" value="1"/>
</dbReference>
<dbReference type="Gene3D" id="3.80.10.10">
    <property type="entry name" value="Ribonuclease Inhibitor"/>
    <property type="match status" value="5"/>
</dbReference>
<protein>
    <submittedName>
        <fullName evidence="1">Uncharacterized protein</fullName>
    </submittedName>
</protein>
<dbReference type="OrthoDB" id="333024at2759"/>
<dbReference type="Proteomes" id="UP000268093">
    <property type="component" value="Unassembled WGS sequence"/>
</dbReference>
<keyword evidence="2" id="KW-1185">Reference proteome</keyword>
<dbReference type="PANTHER" id="PTHR24114">
    <property type="entry name" value="LEUCINE RICH REPEAT FAMILY PROTEIN"/>
    <property type="match status" value="1"/>
</dbReference>